<dbReference type="AlphaFoldDB" id="A0A484HIT3"/>
<evidence type="ECO:0000313" key="2">
    <source>
        <dbReference type="EMBL" id="VEN74158.1"/>
    </source>
</evidence>
<organism evidence="2">
    <name type="scientific">uncultured Desulfobacteraceae bacterium</name>
    <dbReference type="NCBI Taxonomy" id="218296"/>
    <lineage>
        <taxon>Bacteria</taxon>
        <taxon>Pseudomonadati</taxon>
        <taxon>Thermodesulfobacteriota</taxon>
        <taxon>Desulfobacteria</taxon>
        <taxon>Desulfobacterales</taxon>
        <taxon>Desulfobacteraceae</taxon>
        <taxon>environmental samples</taxon>
    </lineage>
</organism>
<proteinExistence type="predicted"/>
<accession>A0A484HIT3</accession>
<gene>
    <name evidence="2" type="ORF">EPICR_30091</name>
</gene>
<evidence type="ECO:0000259" key="1">
    <source>
        <dbReference type="Pfam" id="PF10114"/>
    </source>
</evidence>
<dbReference type="InterPro" id="IPR018771">
    <property type="entry name" value="PocR_dom"/>
</dbReference>
<dbReference type="EMBL" id="CAACVI010000023">
    <property type="protein sequence ID" value="VEN74158.1"/>
    <property type="molecule type" value="Genomic_DNA"/>
</dbReference>
<dbReference type="Pfam" id="PF10114">
    <property type="entry name" value="PocR"/>
    <property type="match status" value="1"/>
</dbReference>
<sequence>MKLTDIWPLEKWVALEKEIHEKSGLDASVFDIDGIRITDYKKWVNRLCPVIKANEKGQSYICAVAHQNLATMAKNSKKSVVMECDAGLLKIIAPLFVQGEFLGAIGGCGLLMEDGETDAFLVNKTTGIEDETIEELSESIGFLTGEKAREIAAFLEEKAEGIAAEHEA</sequence>
<reference evidence="2" key="1">
    <citation type="submission" date="2019-01" db="EMBL/GenBank/DDBJ databases">
        <authorList>
            <consortium name="Genoscope - CEA"/>
            <person name="William W."/>
        </authorList>
    </citation>
    <scope>NUCLEOTIDE SEQUENCE</scope>
    <source>
        <strain evidence="2">CR-1</strain>
    </source>
</reference>
<protein>
    <recommendedName>
        <fullName evidence="1">PocR domain-containing protein</fullName>
    </recommendedName>
</protein>
<name>A0A484HIT3_9BACT</name>
<feature type="domain" description="PocR" evidence="1">
    <location>
        <begin position="8"/>
        <end position="163"/>
    </location>
</feature>